<dbReference type="InterPro" id="IPR017946">
    <property type="entry name" value="PLC-like_Pdiesterase_TIM-brl"/>
</dbReference>
<dbReference type="GO" id="GO:0006629">
    <property type="term" value="P:lipid metabolic process"/>
    <property type="evidence" value="ECO:0007669"/>
    <property type="project" value="InterPro"/>
</dbReference>
<dbReference type="Gene3D" id="3.20.20.190">
    <property type="entry name" value="Phosphatidylinositol (PI) phosphodiesterase"/>
    <property type="match status" value="1"/>
</dbReference>
<dbReference type="CDD" id="cd08586">
    <property type="entry name" value="PI-PLCc_BcPLC_like"/>
    <property type="match status" value="1"/>
</dbReference>
<dbReference type="GO" id="GO:0008081">
    <property type="term" value="F:phosphoric diester hydrolase activity"/>
    <property type="evidence" value="ECO:0007669"/>
    <property type="project" value="InterPro"/>
</dbReference>
<name>A0A6P8QN88_GEOSA</name>
<evidence type="ECO:0000259" key="1">
    <source>
        <dbReference type="SMART" id="SM00148"/>
    </source>
</evidence>
<dbReference type="PANTHER" id="PTHR13593:SF113">
    <property type="entry name" value="SI:DKEY-266F7.9"/>
    <property type="match status" value="1"/>
</dbReference>
<dbReference type="InterPro" id="IPR000909">
    <property type="entry name" value="PLipase_C_PInositol-sp_X_dom"/>
</dbReference>
<protein>
    <submittedName>
        <fullName evidence="3">1-phosphatidylinositol phosphodiesterase-like</fullName>
    </submittedName>
</protein>
<reference evidence="3" key="1">
    <citation type="submission" date="2025-08" db="UniProtKB">
        <authorList>
            <consortium name="RefSeq"/>
        </authorList>
    </citation>
    <scope>IDENTIFICATION</scope>
</reference>
<dbReference type="GeneID" id="117360316"/>
<feature type="domain" description="Phosphatidylinositol-specific phospholipase C X" evidence="1">
    <location>
        <begin position="36"/>
        <end position="167"/>
    </location>
</feature>
<dbReference type="RefSeq" id="XP_033799902.1">
    <property type="nucleotide sequence ID" value="XM_033944011.1"/>
</dbReference>
<dbReference type="AlphaFoldDB" id="A0A6P8QN88"/>
<dbReference type="SUPFAM" id="SSF51695">
    <property type="entry name" value="PLC-like phosphodiesterases"/>
    <property type="match status" value="1"/>
</dbReference>
<dbReference type="InParanoid" id="A0A6P8QN88"/>
<dbReference type="PROSITE" id="PS50007">
    <property type="entry name" value="PIPLC_X_DOMAIN"/>
    <property type="match status" value="1"/>
</dbReference>
<keyword evidence="2" id="KW-1185">Reference proteome</keyword>
<dbReference type="SMART" id="SM00148">
    <property type="entry name" value="PLCXc"/>
    <property type="match status" value="1"/>
</dbReference>
<gene>
    <name evidence="3" type="primary">LOC117360316</name>
</gene>
<sequence>MGSRQTKAYDSSDGPTIKDPDWMSRLPDAMFLRFASIPGTHSSVVFYGGDMYQTQTWHLSKQYEAGIRYVDIRCRHLYNTLPVHDGKMYQHQTLDNIFITTIDFLRKHSKETILMHIKEEFHPEGNSQEFFRTVTNSIRNAEKSRFWTSSALPRLGEVRGKIVILQNFDGPEMGIKYNTLNISDDFHVPTLFDIGKKWSIVESHLKEAHNANFHQLYLTVCAGGSSGAYPYSVASEINDNLYCYLSNRSHEKLRYGIIAINYPGSEMIQLIIKSQPICS</sequence>
<proteinExistence type="predicted"/>
<dbReference type="PANTHER" id="PTHR13593">
    <property type="match status" value="1"/>
</dbReference>
<dbReference type="InterPro" id="IPR051057">
    <property type="entry name" value="PI-PLC_domain"/>
</dbReference>
<dbReference type="OrthoDB" id="1046782at2759"/>
<dbReference type="Pfam" id="PF00388">
    <property type="entry name" value="PI-PLC-X"/>
    <property type="match status" value="1"/>
</dbReference>
<evidence type="ECO:0000313" key="3">
    <source>
        <dbReference type="RefSeq" id="XP_033799902.1"/>
    </source>
</evidence>
<dbReference type="KEGG" id="gsh:117360316"/>
<dbReference type="Proteomes" id="UP000515159">
    <property type="component" value="Chromosome 5"/>
</dbReference>
<accession>A0A6P8QN88</accession>
<organism evidence="2 3">
    <name type="scientific">Geotrypetes seraphini</name>
    <name type="common">Gaboon caecilian</name>
    <name type="synonym">Caecilia seraphini</name>
    <dbReference type="NCBI Taxonomy" id="260995"/>
    <lineage>
        <taxon>Eukaryota</taxon>
        <taxon>Metazoa</taxon>
        <taxon>Chordata</taxon>
        <taxon>Craniata</taxon>
        <taxon>Vertebrata</taxon>
        <taxon>Euteleostomi</taxon>
        <taxon>Amphibia</taxon>
        <taxon>Gymnophiona</taxon>
        <taxon>Geotrypetes</taxon>
    </lineage>
</organism>
<evidence type="ECO:0000313" key="2">
    <source>
        <dbReference type="Proteomes" id="UP000515159"/>
    </source>
</evidence>